<dbReference type="Proteomes" id="UP000679950">
    <property type="component" value="Unassembled WGS sequence"/>
</dbReference>
<gene>
    <name evidence="3" type="ORF">J8TS2_37120</name>
</gene>
<dbReference type="RefSeq" id="WP_158324088.1">
    <property type="nucleotide sequence ID" value="NZ_BORB01000043.1"/>
</dbReference>
<protein>
    <recommendedName>
        <fullName evidence="2">YcxB-like C-terminal domain-containing protein</fullName>
    </recommendedName>
</protein>
<name>A0ABQ4KN81_9BACI</name>
<accession>A0ABQ4KN81</accession>
<sequence length="171" mass="20225">MEIKYNLTEEDYLNFNLFHVKNSNTVKRALNIQRFLFPVLFIVISYLFSKMTEISFLGVFIPFLLISILWVIFYPKYFYRFIIRNTKKLIREGKNEDLLGEHRMTLSEEGIVDTTPKKETKVTWSGIQMIKEDEHSIYLYNSSVSAYILPKKDLHNVEETKALIQAKIKDA</sequence>
<dbReference type="EMBL" id="BORB01000043">
    <property type="protein sequence ID" value="GIN59393.1"/>
    <property type="molecule type" value="Genomic_DNA"/>
</dbReference>
<evidence type="ECO:0000313" key="3">
    <source>
        <dbReference type="EMBL" id="GIN59393.1"/>
    </source>
</evidence>
<evidence type="ECO:0000313" key="4">
    <source>
        <dbReference type="Proteomes" id="UP000679950"/>
    </source>
</evidence>
<organism evidence="3 4">
    <name type="scientific">Lederbergia ruris</name>
    <dbReference type="NCBI Taxonomy" id="217495"/>
    <lineage>
        <taxon>Bacteria</taxon>
        <taxon>Bacillati</taxon>
        <taxon>Bacillota</taxon>
        <taxon>Bacilli</taxon>
        <taxon>Bacillales</taxon>
        <taxon>Bacillaceae</taxon>
        <taxon>Lederbergia</taxon>
    </lineage>
</organism>
<evidence type="ECO:0000256" key="1">
    <source>
        <dbReference type="SAM" id="Phobius"/>
    </source>
</evidence>
<feature type="transmembrane region" description="Helical" evidence="1">
    <location>
        <begin position="54"/>
        <end position="74"/>
    </location>
</feature>
<keyword evidence="1" id="KW-0812">Transmembrane</keyword>
<dbReference type="InterPro" id="IPR025588">
    <property type="entry name" value="YcxB-like_C"/>
</dbReference>
<keyword evidence="1" id="KW-0472">Membrane</keyword>
<keyword evidence="1" id="KW-1133">Transmembrane helix</keyword>
<comment type="caution">
    <text evidence="3">The sequence shown here is derived from an EMBL/GenBank/DDBJ whole genome shotgun (WGS) entry which is preliminary data.</text>
</comment>
<dbReference type="Pfam" id="PF14317">
    <property type="entry name" value="YcxB"/>
    <property type="match status" value="1"/>
</dbReference>
<proteinExistence type="predicted"/>
<evidence type="ECO:0000259" key="2">
    <source>
        <dbReference type="Pfam" id="PF14317"/>
    </source>
</evidence>
<feature type="transmembrane region" description="Helical" evidence="1">
    <location>
        <begin position="31"/>
        <end position="48"/>
    </location>
</feature>
<keyword evidence="4" id="KW-1185">Reference proteome</keyword>
<reference evidence="3 4" key="1">
    <citation type="submission" date="2021-03" db="EMBL/GenBank/DDBJ databases">
        <title>Antimicrobial resistance genes in bacteria isolated from Japanese honey, and their potential for conferring macrolide and lincosamide resistance in the American foulbrood pathogen Paenibacillus larvae.</title>
        <authorList>
            <person name="Okamoto M."/>
            <person name="Kumagai M."/>
            <person name="Kanamori H."/>
            <person name="Takamatsu D."/>
        </authorList>
    </citation>
    <scope>NUCLEOTIDE SEQUENCE [LARGE SCALE GENOMIC DNA]</scope>
    <source>
        <strain evidence="3 4">J8TS2</strain>
    </source>
</reference>
<feature type="domain" description="YcxB-like C-terminal" evidence="2">
    <location>
        <begin position="106"/>
        <end position="164"/>
    </location>
</feature>